<feature type="compositionally biased region" description="Polar residues" evidence="2">
    <location>
        <begin position="1089"/>
        <end position="1099"/>
    </location>
</feature>
<proteinExistence type="predicted"/>
<feature type="compositionally biased region" description="Basic residues" evidence="2">
    <location>
        <begin position="3951"/>
        <end position="3961"/>
    </location>
</feature>
<feature type="region of interest" description="Disordered" evidence="2">
    <location>
        <begin position="2653"/>
        <end position="2675"/>
    </location>
</feature>
<feature type="region of interest" description="Disordered" evidence="2">
    <location>
        <begin position="3320"/>
        <end position="3345"/>
    </location>
</feature>
<feature type="region of interest" description="Disordered" evidence="2">
    <location>
        <begin position="1146"/>
        <end position="1181"/>
    </location>
</feature>
<feature type="compositionally biased region" description="Basic and acidic residues" evidence="2">
    <location>
        <begin position="1701"/>
        <end position="1710"/>
    </location>
</feature>
<reference evidence="3" key="1">
    <citation type="journal article" date="2020" name="bioRxiv">
        <title>Comparative genomics of Chlamydomonas.</title>
        <authorList>
            <person name="Craig R.J."/>
            <person name="Hasan A.R."/>
            <person name="Ness R.W."/>
            <person name="Keightley P.D."/>
        </authorList>
    </citation>
    <scope>NUCLEOTIDE SEQUENCE</scope>
    <source>
        <strain evidence="3">CCAP 11/70</strain>
    </source>
</reference>
<feature type="compositionally biased region" description="Gly residues" evidence="2">
    <location>
        <begin position="641"/>
        <end position="658"/>
    </location>
</feature>
<evidence type="ECO:0000313" key="3">
    <source>
        <dbReference type="EMBL" id="KAG2496810.1"/>
    </source>
</evidence>
<feature type="compositionally biased region" description="Gly residues" evidence="2">
    <location>
        <begin position="2883"/>
        <end position="2892"/>
    </location>
</feature>
<feature type="compositionally biased region" description="Basic and acidic residues" evidence="2">
    <location>
        <begin position="3841"/>
        <end position="3857"/>
    </location>
</feature>
<evidence type="ECO:0000256" key="2">
    <source>
        <dbReference type="SAM" id="MobiDB-lite"/>
    </source>
</evidence>
<feature type="compositionally biased region" description="Low complexity" evidence="2">
    <location>
        <begin position="2104"/>
        <end position="2130"/>
    </location>
</feature>
<feature type="compositionally biased region" description="Acidic residues" evidence="2">
    <location>
        <begin position="3921"/>
        <end position="3945"/>
    </location>
</feature>
<feature type="region of interest" description="Disordered" evidence="2">
    <location>
        <begin position="1278"/>
        <end position="1332"/>
    </location>
</feature>
<organism evidence="3 4">
    <name type="scientific">Edaphochlamys debaryana</name>
    <dbReference type="NCBI Taxonomy" id="47281"/>
    <lineage>
        <taxon>Eukaryota</taxon>
        <taxon>Viridiplantae</taxon>
        <taxon>Chlorophyta</taxon>
        <taxon>core chlorophytes</taxon>
        <taxon>Chlorophyceae</taxon>
        <taxon>CS clade</taxon>
        <taxon>Chlamydomonadales</taxon>
        <taxon>Chlamydomonadales incertae sedis</taxon>
        <taxon>Edaphochlamys</taxon>
    </lineage>
</organism>
<feature type="compositionally biased region" description="Gly residues" evidence="2">
    <location>
        <begin position="1295"/>
        <end position="1316"/>
    </location>
</feature>
<feature type="compositionally biased region" description="Polar residues" evidence="2">
    <location>
        <begin position="485"/>
        <end position="494"/>
    </location>
</feature>
<feature type="compositionally biased region" description="Pro residues" evidence="2">
    <location>
        <begin position="97"/>
        <end position="111"/>
    </location>
</feature>
<feature type="region of interest" description="Disordered" evidence="2">
    <location>
        <begin position="44"/>
        <end position="111"/>
    </location>
</feature>
<feature type="region of interest" description="Disordered" evidence="2">
    <location>
        <begin position="460"/>
        <end position="496"/>
    </location>
</feature>
<dbReference type="PANTHER" id="PTHR13037:SF24">
    <property type="entry name" value="POLYCOMB PROTEIN PCL-RELATED"/>
    <property type="match status" value="1"/>
</dbReference>
<feature type="region of interest" description="Disordered" evidence="2">
    <location>
        <begin position="1378"/>
        <end position="1413"/>
    </location>
</feature>
<feature type="compositionally biased region" description="Low complexity" evidence="2">
    <location>
        <begin position="1994"/>
        <end position="2041"/>
    </location>
</feature>
<dbReference type="PANTHER" id="PTHR13037">
    <property type="entry name" value="FORMIN"/>
    <property type="match status" value="1"/>
</dbReference>
<evidence type="ECO:0000256" key="1">
    <source>
        <dbReference type="ARBA" id="ARBA00022581"/>
    </source>
</evidence>
<feature type="region of interest" description="Disordered" evidence="2">
    <location>
        <begin position="504"/>
        <end position="523"/>
    </location>
</feature>
<feature type="compositionally biased region" description="Basic and acidic residues" evidence="2">
    <location>
        <begin position="862"/>
        <end position="872"/>
    </location>
</feature>
<feature type="compositionally biased region" description="Low complexity" evidence="2">
    <location>
        <begin position="1378"/>
        <end position="1398"/>
    </location>
</feature>
<protein>
    <submittedName>
        <fullName evidence="3">Uncharacterized protein</fullName>
    </submittedName>
</protein>
<feature type="compositionally biased region" description="Gly residues" evidence="2">
    <location>
        <begin position="291"/>
        <end position="301"/>
    </location>
</feature>
<feature type="region of interest" description="Disordered" evidence="2">
    <location>
        <begin position="1067"/>
        <end position="1109"/>
    </location>
</feature>
<feature type="region of interest" description="Disordered" evidence="2">
    <location>
        <begin position="1980"/>
        <end position="2041"/>
    </location>
</feature>
<feature type="compositionally biased region" description="Low complexity" evidence="2">
    <location>
        <begin position="3651"/>
        <end position="3660"/>
    </location>
</feature>
<keyword evidence="1" id="KW-0945">Host-virus interaction</keyword>
<feature type="compositionally biased region" description="Low complexity" evidence="2">
    <location>
        <begin position="50"/>
        <end position="73"/>
    </location>
</feature>
<feature type="compositionally biased region" description="Pro residues" evidence="2">
    <location>
        <begin position="873"/>
        <end position="888"/>
    </location>
</feature>
<feature type="region of interest" description="Disordered" evidence="2">
    <location>
        <begin position="3778"/>
        <end position="3801"/>
    </location>
</feature>
<feature type="region of interest" description="Disordered" evidence="2">
    <location>
        <begin position="637"/>
        <end position="663"/>
    </location>
</feature>
<accession>A0A836C1J2</accession>
<feature type="compositionally biased region" description="Low complexity" evidence="2">
    <location>
        <begin position="267"/>
        <end position="290"/>
    </location>
</feature>
<feature type="compositionally biased region" description="Basic residues" evidence="2">
    <location>
        <begin position="1984"/>
        <end position="1993"/>
    </location>
</feature>
<feature type="region of interest" description="Disordered" evidence="2">
    <location>
        <begin position="2868"/>
        <end position="2897"/>
    </location>
</feature>
<feature type="compositionally biased region" description="Pro residues" evidence="2">
    <location>
        <begin position="469"/>
        <end position="479"/>
    </location>
</feature>
<feature type="region of interest" description="Disordered" evidence="2">
    <location>
        <begin position="147"/>
        <end position="185"/>
    </location>
</feature>
<feature type="compositionally biased region" description="Pro residues" evidence="2">
    <location>
        <begin position="2778"/>
        <end position="2790"/>
    </location>
</feature>
<feature type="region of interest" description="Disordered" evidence="2">
    <location>
        <begin position="3916"/>
        <end position="3974"/>
    </location>
</feature>
<comment type="caution">
    <text evidence="3">The sequence shown here is derived from an EMBL/GenBank/DDBJ whole genome shotgun (WGS) entry which is preliminary data.</text>
</comment>
<dbReference type="EMBL" id="JAEHOE010000017">
    <property type="protein sequence ID" value="KAG2496810.1"/>
    <property type="molecule type" value="Genomic_DNA"/>
</dbReference>
<name>A0A836C1J2_9CHLO</name>
<feature type="compositionally biased region" description="Low complexity" evidence="2">
    <location>
        <begin position="920"/>
        <end position="933"/>
    </location>
</feature>
<feature type="compositionally biased region" description="Pro residues" evidence="2">
    <location>
        <begin position="3641"/>
        <end position="3650"/>
    </location>
</feature>
<feature type="region of interest" description="Disordered" evidence="2">
    <location>
        <begin position="2102"/>
        <end position="2130"/>
    </location>
</feature>
<feature type="region of interest" description="Disordered" evidence="2">
    <location>
        <begin position="2769"/>
        <end position="2799"/>
    </location>
</feature>
<dbReference type="Proteomes" id="UP000612055">
    <property type="component" value="Unassembled WGS sequence"/>
</dbReference>
<feature type="compositionally biased region" description="Low complexity" evidence="2">
    <location>
        <begin position="2653"/>
        <end position="2672"/>
    </location>
</feature>
<feature type="compositionally biased region" description="Pro residues" evidence="2">
    <location>
        <begin position="1153"/>
        <end position="1177"/>
    </location>
</feature>
<gene>
    <name evidence="3" type="ORF">HYH03_005217</name>
</gene>
<evidence type="ECO:0000313" key="4">
    <source>
        <dbReference type="Proteomes" id="UP000612055"/>
    </source>
</evidence>
<feature type="region of interest" description="Disordered" evidence="2">
    <location>
        <begin position="3638"/>
        <end position="3680"/>
    </location>
</feature>
<sequence>MLRCAGDAAVAAAAAQGVASLGPSPAAALAHWLVTLPAAHAAPPPPAFTGPEGQAQAAEALAAPHHSLAHSPPGQATCEPVAAAAASHPAQSHTPVGPGPAPALPSPPPASAPLGSALLPWPRFGSRRSPPRPWRQRLLRQLLQYGNHAPPQLPYGSTAPQHGHAPRGSGASGLPGGSAPCGSAAAAPAHSMAVPVVRIWPRAPVIAVGSVSELWAVPTGPGYLPGEGEGGRMESPGLVVRCAVGGLGLEGPRGDAEPPRRLCAQTGDGRASGGDSARANSAAAASDRGSPGSGSGGGRGGRALKAAPASASRELKPRSSSPPRPPQLPPTREQLSAAEAALTSAGLSYAMAVRGQLGSQLKGPASLVQCLEAGMRATEAAAAAAAPSASASTAAAAAGVRAAVEAAMEGSDLARLEAKAARGQKQALDSCALAIYRLVDLLYDEAGTTPGRQIARIAQERSAHEDFADPPPQGLPPPGLGSSPRTVTQQSNARGPTRALFDADNAESAPETSPGQVEPPASQNPILSAALAPLLGRLLPPLLSAKRDALTRALIAVDAAVLNDLTQVPTAASAADGRVGSGDGSAGVTARPAGMPGAAPAGGLLPAAALLSAVEILQASQAAVQAVQAPDGAAAVEAATEGGGGGSADPGSGRGGPGMARAGEAAPAAPVLPYDAVQRVMVSLAEAAWRARARALASQTQDAARLGAPGPPQPAPAGPIAPDEAAGWLVLAGQMGLNPNGTPADAALIEALAGSWRDARGPWDALAGSPDGDGSGGRDGGGAVVSPAMARLVVRSLLRMGWYDERLYDRLVDLGRRRADGSYLGVPMPPKDPATGRPCRTPVFMPDQLLLAVRYGNTKWASRDPYDSDVHEPPPPQPPPTTTTPPRPPPRRRQERPTDALLQKYREDAYGIPYGEPREASGSQASGLGAGSGPAPLVPSDLMRRALLAAALPPAHDPAHACLSQLAAGGAVLAEAVRQLPPRSPVSEFERLRGSRRWCLLVTAWEQLTALGIPPPPEAAEPLVRLRLKIETGPARAAAGHRSAGRGVARAAAGSGAAKADVAGRAGGAAAEDGGSGGGSESDALTGAASPSSQRSGSDPAQLPAQPAAQTLETRPLEAVVSLAAPPLPAAAPHDLRSAAHQAPPVMAGAAPQPLPLPLPQPPTAPPQQPVPPPSLPAPQHRMPLAQGLLPRPRAEALSLPPVSPLLLAARVLTSASATASALDELPACAHVAAEIRTALCTPLAAALEQRLLAAPPLAAKLPARCRLSAAVAASSGSAAAGSGAPTAPPPPSDGGAGGGGAGGGLAGGGSQGRGGGGRDGEGPEHGGAGVGVEAAEPTEAAAEWQALKRRWTPEERDEAGAVAQLLAERTAGLAAATHGGGSAVSAGGSTSTGSSSMSGGGGVSHGDGDAGVPLTPLQAEAVRLLPAMRPADVAAVLAALRAAGLPPAALPSGAQLVASRALTQGAAELSTPALVDGIRSSLWLAGLAAVDGAARSRPSPTSAAAAAAGAAAGAAGGGEPPPAVLALGDELAARATAAAAAGAKVAGSPAAVDSAAAADEAAAGPASRQSPALTAFLALASAGIRHERLLLAAVGAPPSAAADADATLPPAAADAATAAAAAEAAGCIRKGAVHFLLKSGALRSPEDLVLLLHVSACALPRLELPPDWPFRVGHTGKERGTSQEDGGLGTPGESSGLGEPSRREGKEAVRTSPAERLAARLRDTLEPVLAERQGEVDGGGEGANVTTQSGREPDTGSGVAPRTPSSPADGKPGEPHGQADGAQLSASADRGLLAAPADPPPPLPLSVPVRALAELQAHVAPWTSHARASPGRLARLRIRLLTELERAAAAAAAGPAAAAAAIEALAWWRRRALHVVVMEMEVAVASVGDAQGILERRVQHLDHAAAALAALLTAPSPTAAAALMPPVEAADLASRVLACSRRWTKILERAISKHHVVAAEWEVARAEALVEAQQKAAEQAKGRAGKGAKGARARAAGAPAEAEPGAARPSAERSASASRSANDQRSTVAAERLAAPPAELQPERVRGLEAAIEVRRRRLSQLRTQLVKGLLVPLPDSGFMEALGRHAVQLFGRDGAALPLRQAPPSSASSSSSAAAAADASAEGEAGAGPTAELGSLFVTAANTTTTPSVAPSGSATAAAAAAEAEAAADVAAGIQEERESLGTGLRAGGGQDSGSTDVFRAPALLAALRPSAARHGCPPAIGFRSEVLEPHHGEINRRLAAMLTSPTGRGTAGSSGLEALQRVLQMTQTRVRVVSLGLQEALKCSLEEQLPLASAKQLQEVVRDVRKSPFVPPHIATVAAQRLVKLYGDLGRTAAQSSQSLNTAEQPPEVLAAATHVLSYLASVSRPLDLDRSLVQSVVQITRDAAQKNMAAAAEQAASSPSDGEEQLALSSVRQISSIVRNAEAVCDQLPPAARDAVLAELDPLYGMLARSRETSLQAVFVGVLESSPDRRPPLPLLQLCVGLLPKLCSSPGLSSLVARLLEAAGPHLAGTAPGPPHPALPPWRLADSLLRAADACVPTVRQELVEGLAGRGGLAEQVLLLPSSELMTLAARSAPLHLLPPTSLAAICRRLGEHYGRLQPGPRPLGSKARRSAVAESMELHEATAPVGPPPASSALTGVVHAIRRRMLTSSTAGRSGPGGAPSTAAAAAVSHEDPPEASLAVSYALSAVLAAETDGALTLTPQARDLAGAAACDLAAQALTAPPVRSPAAAAAAVVAGGGPLLRRGDSDATGGLAAAAAAALDLPPPGAAADLPSSPPPPPLGPPPSWQAEVAAAGGSPLAELKRWSGPEAELQLLQVAVQRLWPGRGGGGGSPDGSGSPDGGGRAGGAGLLLLHRLLTSALARRPADSVRPGSADFPQEGGGGGGGSGAVAAEAPTAGPRLTWLLRVTNAVLAKPPPPAGAHAAAEAERAYWERAAIEEHPGQVAEAAVGADGAGGSVEAEAAVWAADQGGRTCAKALLGRALTEVNDQRRQLDEQLVTPLVAAQAELDAVGPSAAAEAEVADAVGSGDGSVLGVPSGALTAPPPEPTATPARDLDLRRLGGPGPGGQYGDLGADPSKEARVAAAAAATAGPAARRQLLHHVEEYLRTLVRDPDRQLVELLAPPPPRPVWAAAGTDYSAAPTVAEGGLRPAAVPEWLRPGSARRPDLATLYSQIRRSPHGLHKGGGEAVRNMLYDNVRHLLDELEVELSNEVSYGSLRAATAATATTVAPRRAELLVPTTQVLALLHDAQAGPLAAIVADGDGGAASAAGPRRQPRYEELWDLVAPALAAAAAAGDLTPHEVVAVLERLKSSAYPGPVLPDKKASARAAPRAAARAAAPPSNAPRLADRLLQALFPALQSAALSHGASAAAEARARQPSGSAAGAEGKAAAVRLGPNEALRLYQRAAAALRALGRGDASLLALLHQAFKPVRQSQEARSRAMQAVQLARALYDTSPGGTAPGDAGTVAEVLREQLAAVRQDLLSYMAKEPAQWGVDTLSRMAAVGGADAAFVEGACEILLRNSPALRPSAAESLLSSLARASAHDPSSIRGPHATAMARSVVARIKTDVALVRTTRLAQTLAAAEQLAAVGSGGGGGGGDRALAEVLRRRLVERLDQPDVPWAAVSGVLKELAKPSVRPPPRPQPQQHPELQQQAPSTAGGGPGEQALGSRSVAAAAAAEDQGSRQLLRAVADAATRHVAAANKRAAAVSADVQGGDEAAELGSRTAHEAEALVMATQAMRALTALGYQHIYGSGAGVGGGVGGGGGLGGEQGAGAAAGGGGGGKGKGTGGGGGGSRGQGGAALCSALVAEAEAALDAAITSLLEGRAMGPSPETVEQARVEAEARSGREGKGRGASALGGDGPVRMPRSLDLGVILELTDALSEAGALHRGMLNRVGLAVAEVLEAACGPGRALGDGEDEEDGDGGGEEGQEGGGSDEGDGEGRGGQRKPKHAPRPRPRDGAAGVGLVV</sequence>
<feature type="compositionally biased region" description="Gly residues" evidence="2">
    <location>
        <begin position="3065"/>
        <end position="3074"/>
    </location>
</feature>
<dbReference type="OrthoDB" id="553137at2759"/>
<feature type="region of interest" description="Disordered" evidence="2">
    <location>
        <begin position="862"/>
        <end position="933"/>
    </location>
</feature>
<feature type="region of interest" description="Disordered" evidence="2">
    <location>
        <begin position="3832"/>
        <end position="3868"/>
    </location>
</feature>
<feature type="compositionally biased region" description="Low complexity" evidence="2">
    <location>
        <begin position="3330"/>
        <end position="3345"/>
    </location>
</feature>
<feature type="compositionally biased region" description="Low complexity" evidence="2">
    <location>
        <begin position="1100"/>
        <end position="1109"/>
    </location>
</feature>
<feature type="region of interest" description="Disordered" evidence="2">
    <location>
        <begin position="3039"/>
        <end position="3075"/>
    </location>
</feature>
<feature type="compositionally biased region" description="Gly residues" evidence="2">
    <location>
        <begin position="2829"/>
        <end position="2851"/>
    </location>
</feature>
<feature type="compositionally biased region" description="Pro residues" evidence="2">
    <location>
        <begin position="320"/>
        <end position="329"/>
    </location>
</feature>
<feature type="region of interest" description="Disordered" evidence="2">
    <location>
        <begin position="249"/>
        <end position="335"/>
    </location>
</feature>
<feature type="region of interest" description="Disordered" evidence="2">
    <location>
        <begin position="2827"/>
        <end position="2851"/>
    </location>
</feature>
<feature type="compositionally biased region" description="Polar residues" evidence="2">
    <location>
        <begin position="510"/>
        <end position="523"/>
    </location>
</feature>
<feature type="region of interest" description="Disordered" evidence="2">
    <location>
        <begin position="2601"/>
        <end position="2636"/>
    </location>
</feature>
<keyword evidence="4" id="KW-1185">Reference proteome</keyword>
<feature type="region of interest" description="Disordered" evidence="2">
    <location>
        <begin position="1668"/>
        <end position="1783"/>
    </location>
</feature>